<evidence type="ECO:0000256" key="1">
    <source>
        <dbReference type="ARBA" id="ARBA00005417"/>
    </source>
</evidence>
<protein>
    <submittedName>
        <fullName evidence="6">Capsular polysaccharide transport system ATP-binding protein</fullName>
    </submittedName>
</protein>
<dbReference type="PROSITE" id="PS00211">
    <property type="entry name" value="ABC_TRANSPORTER_1"/>
    <property type="match status" value="1"/>
</dbReference>
<dbReference type="STRING" id="657014.SAMN04488092_12222"/>
<dbReference type="InterPro" id="IPR003593">
    <property type="entry name" value="AAA+_ATPase"/>
</dbReference>
<dbReference type="InterPro" id="IPR003439">
    <property type="entry name" value="ABC_transporter-like_ATP-bd"/>
</dbReference>
<evidence type="ECO:0000256" key="3">
    <source>
        <dbReference type="ARBA" id="ARBA00022741"/>
    </source>
</evidence>
<dbReference type="InterPro" id="IPR027417">
    <property type="entry name" value="P-loop_NTPase"/>
</dbReference>
<dbReference type="InterPro" id="IPR050683">
    <property type="entry name" value="Bact_Polysacc_Export_ATP-bd"/>
</dbReference>
<dbReference type="RefSeq" id="WP_090271343.1">
    <property type="nucleotide sequence ID" value="NZ_FOEP01000022.1"/>
</dbReference>
<dbReference type="SUPFAM" id="SSF52540">
    <property type="entry name" value="P-loop containing nucleoside triphosphate hydrolases"/>
    <property type="match status" value="1"/>
</dbReference>
<reference evidence="6 7" key="1">
    <citation type="submission" date="2016-10" db="EMBL/GenBank/DDBJ databases">
        <authorList>
            <person name="de Groot N.N."/>
        </authorList>
    </citation>
    <scope>NUCLEOTIDE SEQUENCE [LARGE SCALE GENOMIC DNA]</scope>
    <source>
        <strain evidence="6 7">DSM 22007</strain>
    </source>
</reference>
<dbReference type="Gene3D" id="3.40.50.300">
    <property type="entry name" value="P-loop containing nucleotide triphosphate hydrolases"/>
    <property type="match status" value="1"/>
</dbReference>
<keyword evidence="4 6" id="KW-0067">ATP-binding</keyword>
<dbReference type="SMART" id="SM00382">
    <property type="entry name" value="AAA"/>
    <property type="match status" value="1"/>
</dbReference>
<keyword evidence="2" id="KW-0813">Transport</keyword>
<dbReference type="CDD" id="cd03220">
    <property type="entry name" value="ABC_KpsT_Wzt"/>
    <property type="match status" value="1"/>
</dbReference>
<dbReference type="InterPro" id="IPR017871">
    <property type="entry name" value="ABC_transporter-like_CS"/>
</dbReference>
<dbReference type="Pfam" id="PF00005">
    <property type="entry name" value="ABC_tran"/>
    <property type="match status" value="1"/>
</dbReference>
<dbReference type="GO" id="GO:0016020">
    <property type="term" value="C:membrane"/>
    <property type="evidence" value="ECO:0007669"/>
    <property type="project" value="InterPro"/>
</dbReference>
<dbReference type="Proteomes" id="UP000198634">
    <property type="component" value="Unassembled WGS sequence"/>
</dbReference>
<dbReference type="InterPro" id="IPR015860">
    <property type="entry name" value="ABC_transpr_TagH-like"/>
</dbReference>
<dbReference type="OrthoDB" id="9778870at2"/>
<feature type="domain" description="ABC transporter" evidence="5">
    <location>
        <begin position="2"/>
        <end position="221"/>
    </location>
</feature>
<evidence type="ECO:0000256" key="4">
    <source>
        <dbReference type="ARBA" id="ARBA00022840"/>
    </source>
</evidence>
<keyword evidence="3" id="KW-0547">Nucleotide-binding</keyword>
<dbReference type="GO" id="GO:0005524">
    <property type="term" value="F:ATP binding"/>
    <property type="evidence" value="ECO:0007669"/>
    <property type="project" value="UniProtKB-KW"/>
</dbReference>
<comment type="similarity">
    <text evidence="1">Belongs to the ABC transporter superfamily.</text>
</comment>
<dbReference type="AlphaFoldDB" id="A0A1H9L299"/>
<evidence type="ECO:0000313" key="6">
    <source>
        <dbReference type="EMBL" id="SER05275.1"/>
    </source>
</evidence>
<dbReference type="PANTHER" id="PTHR46743">
    <property type="entry name" value="TEICHOIC ACIDS EXPORT ATP-BINDING PROTEIN TAGH"/>
    <property type="match status" value="1"/>
</dbReference>
<evidence type="ECO:0000256" key="2">
    <source>
        <dbReference type="ARBA" id="ARBA00022448"/>
    </source>
</evidence>
<name>A0A1H9L299_9RHOB</name>
<dbReference type="EMBL" id="FOEP01000022">
    <property type="protein sequence ID" value="SER05275.1"/>
    <property type="molecule type" value="Genomic_DNA"/>
</dbReference>
<dbReference type="PROSITE" id="PS50893">
    <property type="entry name" value="ABC_TRANSPORTER_2"/>
    <property type="match status" value="1"/>
</dbReference>
<dbReference type="GO" id="GO:0140359">
    <property type="term" value="F:ABC-type transporter activity"/>
    <property type="evidence" value="ECO:0007669"/>
    <property type="project" value="InterPro"/>
</dbReference>
<evidence type="ECO:0000313" key="7">
    <source>
        <dbReference type="Proteomes" id="UP000198634"/>
    </source>
</evidence>
<organism evidence="6 7">
    <name type="scientific">Thalassovita taeanensis</name>
    <dbReference type="NCBI Taxonomy" id="657014"/>
    <lineage>
        <taxon>Bacteria</taxon>
        <taxon>Pseudomonadati</taxon>
        <taxon>Pseudomonadota</taxon>
        <taxon>Alphaproteobacteria</taxon>
        <taxon>Rhodobacterales</taxon>
        <taxon>Roseobacteraceae</taxon>
        <taxon>Thalassovita</taxon>
    </lineage>
</organism>
<gene>
    <name evidence="6" type="ORF">SAMN04488092_12222</name>
</gene>
<sequence length="233" mass="25914">MIELRNLSKVYRLNGVSKVIANNISFTFPTGESVALIGRNGAGKSTMLQMIAGTIQPSSGEIIRHGSVSFPVGFSGSFHPDLTGAQNVKFVARIYGVDTDETVEFTRDFAQLGEHFYLPVRSYSSGMKSRLAFGMSMAMRFDTYLIDEVTAVGDVGFRARSEAMLLERLKNSGAVFVSHSPDQMKHICQSGVVLQNGNFYYYAEIEKALEHYTYTVRNMFPPWLRRKRPPAAG</sequence>
<dbReference type="GO" id="GO:0016887">
    <property type="term" value="F:ATP hydrolysis activity"/>
    <property type="evidence" value="ECO:0007669"/>
    <property type="project" value="InterPro"/>
</dbReference>
<accession>A0A1H9L299</accession>
<dbReference type="PANTHER" id="PTHR46743:SF2">
    <property type="entry name" value="TEICHOIC ACIDS EXPORT ATP-BINDING PROTEIN TAGH"/>
    <property type="match status" value="1"/>
</dbReference>
<evidence type="ECO:0000259" key="5">
    <source>
        <dbReference type="PROSITE" id="PS50893"/>
    </source>
</evidence>
<proteinExistence type="inferred from homology"/>
<keyword evidence="7" id="KW-1185">Reference proteome</keyword>